<organism evidence="1 2">
    <name type="scientific">Caerostris extrusa</name>
    <name type="common">Bark spider</name>
    <name type="synonym">Caerostris bankana</name>
    <dbReference type="NCBI Taxonomy" id="172846"/>
    <lineage>
        <taxon>Eukaryota</taxon>
        <taxon>Metazoa</taxon>
        <taxon>Ecdysozoa</taxon>
        <taxon>Arthropoda</taxon>
        <taxon>Chelicerata</taxon>
        <taxon>Arachnida</taxon>
        <taxon>Araneae</taxon>
        <taxon>Araneomorphae</taxon>
        <taxon>Entelegynae</taxon>
        <taxon>Araneoidea</taxon>
        <taxon>Araneidae</taxon>
        <taxon>Caerostris</taxon>
    </lineage>
</organism>
<accession>A0AAV4PR92</accession>
<evidence type="ECO:0008006" key="3">
    <source>
        <dbReference type="Google" id="ProtNLM"/>
    </source>
</evidence>
<evidence type="ECO:0000313" key="2">
    <source>
        <dbReference type="Proteomes" id="UP001054945"/>
    </source>
</evidence>
<protein>
    <recommendedName>
        <fullName evidence="3">Secreted protein</fullName>
    </recommendedName>
</protein>
<name>A0AAV4PR92_CAEEX</name>
<proteinExistence type="predicted"/>
<evidence type="ECO:0000313" key="1">
    <source>
        <dbReference type="EMBL" id="GIX99445.1"/>
    </source>
</evidence>
<comment type="caution">
    <text evidence="1">The sequence shown here is derived from an EMBL/GenBank/DDBJ whole genome shotgun (WGS) entry which is preliminary data.</text>
</comment>
<dbReference type="EMBL" id="BPLR01005048">
    <property type="protein sequence ID" value="GIX99445.1"/>
    <property type="molecule type" value="Genomic_DNA"/>
</dbReference>
<gene>
    <name evidence="1" type="ORF">CEXT_720761</name>
</gene>
<keyword evidence="2" id="KW-1185">Reference proteome</keyword>
<dbReference type="Proteomes" id="UP001054945">
    <property type="component" value="Unassembled WGS sequence"/>
</dbReference>
<dbReference type="AlphaFoldDB" id="A0AAV4PR92"/>
<sequence>MEFLWRATRTFCFYFASPPSLFCRFGSTTRLCPFAIVMQMVLAAVSSGLVHRGGKLGDSRLAREILRPASIETAVVFLFSC</sequence>
<reference evidence="1 2" key="1">
    <citation type="submission" date="2021-06" db="EMBL/GenBank/DDBJ databases">
        <title>Caerostris extrusa draft genome.</title>
        <authorList>
            <person name="Kono N."/>
            <person name="Arakawa K."/>
        </authorList>
    </citation>
    <scope>NUCLEOTIDE SEQUENCE [LARGE SCALE GENOMIC DNA]</scope>
</reference>